<keyword evidence="9" id="KW-0249">Electron transport</keyword>
<evidence type="ECO:0000256" key="11">
    <source>
        <dbReference type="ARBA" id="ARBA00023027"/>
    </source>
</evidence>
<keyword evidence="7 16" id="KW-0812">Transmembrane</keyword>
<evidence type="ECO:0000256" key="13">
    <source>
        <dbReference type="ARBA" id="ARBA00023136"/>
    </source>
</evidence>
<dbReference type="PANTHER" id="PTHR11435">
    <property type="entry name" value="NADH UBIQUINONE OXIDOREDUCTASE SUBUNIT ND6"/>
    <property type="match status" value="1"/>
</dbReference>
<accession>B7SM98</accession>
<evidence type="ECO:0000256" key="10">
    <source>
        <dbReference type="ARBA" id="ARBA00022989"/>
    </source>
</evidence>
<evidence type="ECO:0000256" key="5">
    <source>
        <dbReference type="ARBA" id="ARBA00022448"/>
    </source>
</evidence>
<proteinExistence type="inferred from homology"/>
<keyword evidence="12 17" id="KW-0496">Mitochondrion</keyword>
<dbReference type="InterPro" id="IPR050269">
    <property type="entry name" value="ComplexI_Subunit6"/>
</dbReference>
<keyword evidence="13 16" id="KW-0472">Membrane</keyword>
<feature type="transmembrane region" description="Helical" evidence="16">
    <location>
        <begin position="46"/>
        <end position="66"/>
    </location>
</feature>
<organism evidence="17">
    <name type="scientific">Coptosoma bifarium</name>
    <name type="common">Stink bug</name>
    <dbReference type="NCBI Taxonomy" id="1589673"/>
    <lineage>
        <taxon>Eukaryota</taxon>
        <taxon>Metazoa</taxon>
        <taxon>Ecdysozoa</taxon>
        <taxon>Arthropoda</taxon>
        <taxon>Hexapoda</taxon>
        <taxon>Insecta</taxon>
        <taxon>Pterygota</taxon>
        <taxon>Neoptera</taxon>
        <taxon>Paraneoptera</taxon>
        <taxon>Hemiptera</taxon>
        <taxon>Heteroptera</taxon>
        <taxon>Panheteroptera</taxon>
        <taxon>Pentatomomorpha</taxon>
        <taxon>Pentatomoidea</taxon>
        <taxon>Plataspidae</taxon>
        <taxon>Coptosoma</taxon>
    </lineage>
</organism>
<evidence type="ECO:0000256" key="2">
    <source>
        <dbReference type="ARBA" id="ARBA00005698"/>
    </source>
</evidence>
<dbReference type="RefSeq" id="YP_002734955.1">
    <property type="nucleotide sequence ID" value="NC_012449.1"/>
</dbReference>
<protein>
    <recommendedName>
        <fullName evidence="4">NADH-ubiquinone oxidoreductase chain 6</fullName>
        <ecNumber evidence="3">7.1.1.2</ecNumber>
    </recommendedName>
    <alternativeName>
        <fullName evidence="14">NADH dehydrogenase subunit 6</fullName>
    </alternativeName>
</protein>
<evidence type="ECO:0000256" key="16">
    <source>
        <dbReference type="SAM" id="Phobius"/>
    </source>
</evidence>
<dbReference type="GO" id="GO:0031966">
    <property type="term" value="C:mitochondrial membrane"/>
    <property type="evidence" value="ECO:0007669"/>
    <property type="project" value="UniProtKB-SubCell"/>
</dbReference>
<evidence type="ECO:0000256" key="6">
    <source>
        <dbReference type="ARBA" id="ARBA00022660"/>
    </source>
</evidence>
<evidence type="ECO:0000256" key="7">
    <source>
        <dbReference type="ARBA" id="ARBA00022692"/>
    </source>
</evidence>
<geneLocation type="mitochondrion" evidence="17"/>
<dbReference type="EC" id="7.1.1.2" evidence="3"/>
<comment type="subcellular location">
    <subcellularLocation>
        <location evidence="1">Mitochondrion membrane</location>
        <topology evidence="1">Multi-pass membrane protein</topology>
    </subcellularLocation>
</comment>
<evidence type="ECO:0000256" key="14">
    <source>
        <dbReference type="ARBA" id="ARBA00031019"/>
    </source>
</evidence>
<feature type="transmembrane region" description="Helical" evidence="16">
    <location>
        <begin position="118"/>
        <end position="136"/>
    </location>
</feature>
<sequence>MMMAMSVMSALTLTIITLKHPLSMGLMLIAQTVMVAVISGMMIKSFMMSYIITIIMISGSLVLFIYMASMASNEKMKLSMKPLMVFMIMITVSLAVNIKNKTFTESTQMTEFKSFNKLFNYPSVYMIMGMIVYLFFTMVVVSMNANTCEGPLRIKNYE</sequence>
<reference evidence="17" key="1">
    <citation type="journal article" date="2008" name="BMC Genomics">
        <title>Comparative and phylogenomic studies on the mitochondrial genomes of Pentatomomorpha (Insecta: Hemiptera: Heteroptera).</title>
        <authorList>
            <person name="Hua J."/>
            <person name="Li M."/>
            <person name="Dong P."/>
            <person name="Cui Y."/>
            <person name="Xie Q."/>
            <person name="Bu W."/>
        </authorList>
    </citation>
    <scope>NUCLEOTIDE SEQUENCE</scope>
</reference>
<evidence type="ECO:0000256" key="3">
    <source>
        <dbReference type="ARBA" id="ARBA00012944"/>
    </source>
</evidence>
<evidence type="ECO:0000256" key="4">
    <source>
        <dbReference type="ARBA" id="ARBA00021095"/>
    </source>
</evidence>
<keyword evidence="6" id="KW-0679">Respiratory chain</keyword>
<evidence type="ECO:0000256" key="12">
    <source>
        <dbReference type="ARBA" id="ARBA00023128"/>
    </source>
</evidence>
<name>B7SM98_COPBI</name>
<keyword evidence="11" id="KW-0520">NAD</keyword>
<dbReference type="GeneID" id="7671954"/>
<dbReference type="CTD" id="4541"/>
<dbReference type="PANTHER" id="PTHR11435:SF1">
    <property type="entry name" value="NADH-UBIQUINONE OXIDOREDUCTASE CHAIN 6"/>
    <property type="match status" value="1"/>
</dbReference>
<comment type="catalytic activity">
    <reaction evidence="15">
        <text>a ubiquinone + NADH + 5 H(+)(in) = a ubiquinol + NAD(+) + 4 H(+)(out)</text>
        <dbReference type="Rhea" id="RHEA:29091"/>
        <dbReference type="Rhea" id="RHEA-COMP:9565"/>
        <dbReference type="Rhea" id="RHEA-COMP:9566"/>
        <dbReference type="ChEBI" id="CHEBI:15378"/>
        <dbReference type="ChEBI" id="CHEBI:16389"/>
        <dbReference type="ChEBI" id="CHEBI:17976"/>
        <dbReference type="ChEBI" id="CHEBI:57540"/>
        <dbReference type="ChEBI" id="CHEBI:57945"/>
        <dbReference type="EC" id="7.1.1.2"/>
    </reaction>
</comment>
<keyword evidence="10 16" id="KW-1133">Transmembrane helix</keyword>
<evidence type="ECO:0000313" key="17">
    <source>
        <dbReference type="EMBL" id="ABZ01992.1"/>
    </source>
</evidence>
<evidence type="ECO:0000256" key="15">
    <source>
        <dbReference type="ARBA" id="ARBA00049551"/>
    </source>
</evidence>
<evidence type="ECO:0000256" key="8">
    <source>
        <dbReference type="ARBA" id="ARBA00022967"/>
    </source>
</evidence>
<dbReference type="GO" id="GO:0008137">
    <property type="term" value="F:NADH dehydrogenase (ubiquinone) activity"/>
    <property type="evidence" value="ECO:0007669"/>
    <property type="project" value="UniProtKB-EC"/>
</dbReference>
<gene>
    <name evidence="17" type="primary">ND6</name>
</gene>
<keyword evidence="8" id="KW-1278">Translocase</keyword>
<comment type="similarity">
    <text evidence="2">Belongs to the complex I subunit 6 family.</text>
</comment>
<dbReference type="EMBL" id="EU427334">
    <property type="protein sequence ID" value="ABZ01992.1"/>
    <property type="molecule type" value="Genomic_DNA"/>
</dbReference>
<feature type="transmembrane region" description="Helical" evidence="16">
    <location>
        <begin position="78"/>
        <end position="98"/>
    </location>
</feature>
<evidence type="ECO:0000256" key="1">
    <source>
        <dbReference type="ARBA" id="ARBA00004225"/>
    </source>
</evidence>
<keyword evidence="5" id="KW-0813">Transport</keyword>
<dbReference type="AlphaFoldDB" id="B7SM98"/>
<evidence type="ECO:0000256" key="9">
    <source>
        <dbReference type="ARBA" id="ARBA00022982"/>
    </source>
</evidence>